<dbReference type="NCBIfam" id="TIGR02937">
    <property type="entry name" value="sigma70-ECF"/>
    <property type="match status" value="1"/>
</dbReference>
<name>A0A3R6A1W4_9FIRM</name>
<dbReference type="CDD" id="cd06171">
    <property type="entry name" value="Sigma70_r4"/>
    <property type="match status" value="1"/>
</dbReference>
<dbReference type="InterPro" id="IPR013324">
    <property type="entry name" value="RNA_pol_sigma_r3/r4-like"/>
</dbReference>
<dbReference type="SUPFAM" id="SSF88659">
    <property type="entry name" value="Sigma3 and sigma4 domains of RNA polymerase sigma factors"/>
    <property type="match status" value="1"/>
</dbReference>
<gene>
    <name evidence="2" type="ORF">DW927_15775</name>
</gene>
<organism evidence="2 3">
    <name type="scientific">Roseburia intestinalis</name>
    <dbReference type="NCBI Taxonomy" id="166486"/>
    <lineage>
        <taxon>Bacteria</taxon>
        <taxon>Bacillati</taxon>
        <taxon>Bacillota</taxon>
        <taxon>Clostridia</taxon>
        <taxon>Lachnospirales</taxon>
        <taxon>Lachnospiraceae</taxon>
        <taxon>Roseburia</taxon>
    </lineage>
</organism>
<dbReference type="GO" id="GO:0003677">
    <property type="term" value="F:DNA binding"/>
    <property type="evidence" value="ECO:0007669"/>
    <property type="project" value="InterPro"/>
</dbReference>
<accession>A0A3R6A1W4</accession>
<dbReference type="InterPro" id="IPR013249">
    <property type="entry name" value="RNA_pol_sigma70_r4_t2"/>
</dbReference>
<sequence>MTEYEAYQEHIRYTHDTYCRIVIRHASFDAARMLAAQWKREISLEYLTEEKFVPLSTIDEYFQVPDYGETYPFSVRGKTIFLDSCSLAAALAELPEQSQEEIFLYYFQHLKQKEIGEQSGWTRSTIGRHIQLALKRLKEEMEVLSHE</sequence>
<dbReference type="GO" id="GO:0006352">
    <property type="term" value="P:DNA-templated transcription initiation"/>
    <property type="evidence" value="ECO:0007669"/>
    <property type="project" value="InterPro"/>
</dbReference>
<evidence type="ECO:0000259" key="1">
    <source>
        <dbReference type="Pfam" id="PF08281"/>
    </source>
</evidence>
<dbReference type="Pfam" id="PF08281">
    <property type="entry name" value="Sigma70_r4_2"/>
    <property type="match status" value="1"/>
</dbReference>
<dbReference type="EMBL" id="QSFP01000023">
    <property type="protein sequence ID" value="RHA65029.1"/>
    <property type="molecule type" value="Genomic_DNA"/>
</dbReference>
<protein>
    <submittedName>
        <fullName evidence="2">Sigma-70 family RNA polymerase sigma factor</fullName>
    </submittedName>
</protein>
<dbReference type="InterPro" id="IPR036388">
    <property type="entry name" value="WH-like_DNA-bd_sf"/>
</dbReference>
<dbReference type="Proteomes" id="UP000284465">
    <property type="component" value="Unassembled WGS sequence"/>
</dbReference>
<proteinExistence type="predicted"/>
<reference evidence="2 3" key="1">
    <citation type="submission" date="2018-08" db="EMBL/GenBank/DDBJ databases">
        <title>A genome reference for cultivated species of the human gut microbiota.</title>
        <authorList>
            <person name="Zou Y."/>
            <person name="Xue W."/>
            <person name="Luo G."/>
        </authorList>
    </citation>
    <scope>NUCLEOTIDE SEQUENCE [LARGE SCALE GENOMIC DNA]</scope>
    <source>
        <strain evidence="2 3">AM43-11</strain>
    </source>
</reference>
<dbReference type="Gene3D" id="1.10.10.10">
    <property type="entry name" value="Winged helix-like DNA-binding domain superfamily/Winged helix DNA-binding domain"/>
    <property type="match status" value="1"/>
</dbReference>
<feature type="domain" description="RNA polymerase sigma factor 70 region 4 type 2" evidence="1">
    <location>
        <begin position="87"/>
        <end position="137"/>
    </location>
</feature>
<dbReference type="GO" id="GO:0016987">
    <property type="term" value="F:sigma factor activity"/>
    <property type="evidence" value="ECO:0007669"/>
    <property type="project" value="InterPro"/>
</dbReference>
<dbReference type="AlphaFoldDB" id="A0A3R6A1W4"/>
<dbReference type="InterPro" id="IPR014284">
    <property type="entry name" value="RNA_pol_sigma-70_dom"/>
</dbReference>
<evidence type="ECO:0000313" key="2">
    <source>
        <dbReference type="EMBL" id="RHA65029.1"/>
    </source>
</evidence>
<dbReference type="RefSeq" id="WP_118592188.1">
    <property type="nucleotide sequence ID" value="NZ_QSFP01000023.1"/>
</dbReference>
<evidence type="ECO:0000313" key="3">
    <source>
        <dbReference type="Proteomes" id="UP000284465"/>
    </source>
</evidence>
<comment type="caution">
    <text evidence="2">The sequence shown here is derived from an EMBL/GenBank/DDBJ whole genome shotgun (WGS) entry which is preliminary data.</text>
</comment>